<dbReference type="Proteomes" id="UP000289193">
    <property type="component" value="Unassembled WGS sequence"/>
</dbReference>
<dbReference type="Pfam" id="PF11948">
    <property type="entry name" value="DUF3465"/>
    <property type="match status" value="1"/>
</dbReference>
<reference evidence="2 4" key="1">
    <citation type="submission" date="2017-10" db="EMBL/GenBank/DDBJ databases">
        <title>Genomics of the genus Arcobacter.</title>
        <authorList>
            <person name="Perez-Cataluna A."/>
            <person name="Figueras M.J."/>
        </authorList>
    </citation>
    <scope>NUCLEOTIDE SEQUENCE [LARGE SCALE GENOMIC DNA]</scope>
    <source>
        <strain evidence="2 4">CECT 7835</strain>
    </source>
</reference>
<evidence type="ECO:0000313" key="1">
    <source>
        <dbReference type="EMBL" id="AXH12994.1"/>
    </source>
</evidence>
<dbReference type="RefSeq" id="WP_114839800.1">
    <property type="nucleotide sequence ID" value="NZ_CP031217.1"/>
</dbReference>
<accession>A0AAX2A4R9</accession>
<dbReference type="EMBL" id="PDKM01000007">
    <property type="protein sequence ID" value="RXK09199.1"/>
    <property type="molecule type" value="Genomic_DNA"/>
</dbReference>
<dbReference type="Proteomes" id="UP000253850">
    <property type="component" value="Chromosome"/>
</dbReference>
<dbReference type="InterPro" id="IPR021856">
    <property type="entry name" value="DUF3465"/>
</dbReference>
<sequence length="133" mass="15459">MKSKVLKYILLIGLIFFPTFLLSNDSIIQNAFFSSKSDVQVKGSGKVIKILSDDNKGSRHQRFIIKLKNQMTLLVAHNIDLAPRINSLRVNDYIEFYGEYEWNNKGGVIHWTHKDYRGNHPHGWIKHKGITYE</sequence>
<gene>
    <name evidence="1" type="ORF">ABIV_2017</name>
    <name evidence="2" type="ORF">CRV05_11490</name>
</gene>
<evidence type="ECO:0000313" key="3">
    <source>
        <dbReference type="Proteomes" id="UP000253850"/>
    </source>
</evidence>
<organism evidence="2 4">
    <name type="scientific">Halarcobacter bivalviorum</name>
    <dbReference type="NCBI Taxonomy" id="663364"/>
    <lineage>
        <taxon>Bacteria</taxon>
        <taxon>Pseudomonadati</taxon>
        <taxon>Campylobacterota</taxon>
        <taxon>Epsilonproteobacteria</taxon>
        <taxon>Campylobacterales</taxon>
        <taxon>Arcobacteraceae</taxon>
        <taxon>Halarcobacter</taxon>
    </lineage>
</organism>
<dbReference type="AlphaFoldDB" id="A0AAX2A4R9"/>
<protein>
    <submittedName>
        <fullName evidence="1">DUF3465 domain-containing protein</fullName>
    </submittedName>
</protein>
<reference evidence="1 3" key="2">
    <citation type="submission" date="2018-07" db="EMBL/GenBank/DDBJ databases">
        <title>Complete genome of the Arcobacter bivalviorum type strain LMG 26154.</title>
        <authorList>
            <person name="Miller W.G."/>
            <person name="Yee E."/>
            <person name="Bono J.L."/>
        </authorList>
    </citation>
    <scope>NUCLEOTIDE SEQUENCE [LARGE SCALE GENOMIC DNA]</scope>
    <source>
        <strain evidence="1 3">LMG 26154</strain>
    </source>
</reference>
<name>A0AAX2A4R9_9BACT</name>
<dbReference type="EMBL" id="CP031217">
    <property type="protein sequence ID" value="AXH12994.1"/>
    <property type="molecule type" value="Genomic_DNA"/>
</dbReference>
<keyword evidence="4" id="KW-1185">Reference proteome</keyword>
<evidence type="ECO:0000313" key="4">
    <source>
        <dbReference type="Proteomes" id="UP000289193"/>
    </source>
</evidence>
<evidence type="ECO:0000313" key="2">
    <source>
        <dbReference type="EMBL" id="RXK09199.1"/>
    </source>
</evidence>
<dbReference type="KEGG" id="hbv:ABIV_2017"/>
<proteinExistence type="predicted"/>